<dbReference type="EMBL" id="CP021112">
    <property type="protein sequence ID" value="ARQ02339.1"/>
    <property type="molecule type" value="Genomic_DNA"/>
</dbReference>
<evidence type="ECO:0000313" key="12">
    <source>
        <dbReference type="Proteomes" id="UP000194137"/>
    </source>
</evidence>
<dbReference type="STRING" id="1235591.CAK95_26965"/>
<dbReference type="KEGG" id="psin:CAK95_26965"/>
<reference evidence="11 12" key="1">
    <citation type="submission" date="2017-05" db="EMBL/GenBank/DDBJ databases">
        <title>Full genome sequence of Pseudorhodoplanes sinuspersici.</title>
        <authorList>
            <person name="Dastgheib S.M.M."/>
            <person name="Shavandi M."/>
            <person name="Tirandaz H."/>
        </authorList>
    </citation>
    <scope>NUCLEOTIDE SEQUENCE [LARGE SCALE GENOMIC DNA]</scope>
    <source>
        <strain evidence="11 12">RIPI110</strain>
    </source>
</reference>
<comment type="function">
    <text evidence="9">Part of the tripartite ATP-independent periplasmic (TRAP) transport system.</text>
</comment>
<keyword evidence="12" id="KW-1185">Reference proteome</keyword>
<dbReference type="GO" id="GO:0022857">
    <property type="term" value="F:transmembrane transporter activity"/>
    <property type="evidence" value="ECO:0007669"/>
    <property type="project" value="UniProtKB-UniRule"/>
</dbReference>
<dbReference type="AlphaFoldDB" id="A0A1W6ZY52"/>
<proteinExistence type="inferred from homology"/>
<sequence length="158" mass="17098">MLGAAAAVLLLGLMAVTTVDVIGRYIFNWPLRGAFEITELLLLALVFAGLPLVSRADEHVTLDFIDRALGERGRLLLRRLVDVICGLIILSLAWRVFVKAGKIAGYADTTDVLRIPVGPFVYFMALMVAVTAVVHLIKAILPAAAEQKAFDPDKVSPT</sequence>
<keyword evidence="4 9" id="KW-0997">Cell inner membrane</keyword>
<evidence type="ECO:0000313" key="11">
    <source>
        <dbReference type="EMBL" id="ARQ02339.1"/>
    </source>
</evidence>
<comment type="similarity">
    <text evidence="8 9">Belongs to the TRAP transporter small permease family.</text>
</comment>
<keyword evidence="6 9" id="KW-1133">Transmembrane helix</keyword>
<evidence type="ECO:0000256" key="8">
    <source>
        <dbReference type="ARBA" id="ARBA00038436"/>
    </source>
</evidence>
<dbReference type="GO" id="GO:0015740">
    <property type="term" value="P:C4-dicarboxylate transport"/>
    <property type="evidence" value="ECO:0007669"/>
    <property type="project" value="TreeGrafter"/>
</dbReference>
<evidence type="ECO:0000256" key="4">
    <source>
        <dbReference type="ARBA" id="ARBA00022519"/>
    </source>
</evidence>
<dbReference type="InterPro" id="IPR055348">
    <property type="entry name" value="DctQ"/>
</dbReference>
<evidence type="ECO:0000256" key="9">
    <source>
        <dbReference type="RuleBase" id="RU369079"/>
    </source>
</evidence>
<dbReference type="InterPro" id="IPR007387">
    <property type="entry name" value="TRAP_DctQ"/>
</dbReference>
<evidence type="ECO:0000256" key="3">
    <source>
        <dbReference type="ARBA" id="ARBA00022475"/>
    </source>
</evidence>
<evidence type="ECO:0000256" key="6">
    <source>
        <dbReference type="ARBA" id="ARBA00022989"/>
    </source>
</evidence>
<evidence type="ECO:0000256" key="1">
    <source>
        <dbReference type="ARBA" id="ARBA00004429"/>
    </source>
</evidence>
<keyword evidence="2 9" id="KW-0813">Transport</keyword>
<evidence type="ECO:0000259" key="10">
    <source>
        <dbReference type="Pfam" id="PF04290"/>
    </source>
</evidence>
<comment type="caution">
    <text evidence="9">Lacks conserved residue(s) required for the propagation of feature annotation.</text>
</comment>
<keyword evidence="3" id="KW-1003">Cell membrane</keyword>
<dbReference type="Proteomes" id="UP000194137">
    <property type="component" value="Chromosome"/>
</dbReference>
<feature type="transmembrane region" description="Helical" evidence="9">
    <location>
        <begin position="75"/>
        <end position="97"/>
    </location>
</feature>
<keyword evidence="7 9" id="KW-0472">Membrane</keyword>
<organism evidence="11 12">
    <name type="scientific">Pseudorhodoplanes sinuspersici</name>
    <dbReference type="NCBI Taxonomy" id="1235591"/>
    <lineage>
        <taxon>Bacteria</taxon>
        <taxon>Pseudomonadati</taxon>
        <taxon>Pseudomonadota</taxon>
        <taxon>Alphaproteobacteria</taxon>
        <taxon>Hyphomicrobiales</taxon>
        <taxon>Pseudorhodoplanes</taxon>
    </lineage>
</organism>
<evidence type="ECO:0000256" key="7">
    <source>
        <dbReference type="ARBA" id="ARBA00023136"/>
    </source>
</evidence>
<comment type="subunit">
    <text evidence="9">The complex comprises the extracytoplasmic solute receptor protein and the two transmembrane proteins.</text>
</comment>
<protein>
    <recommendedName>
        <fullName evidence="9">TRAP transporter small permease protein</fullName>
    </recommendedName>
</protein>
<accession>A0A1W6ZY52</accession>
<comment type="subcellular location">
    <subcellularLocation>
        <location evidence="1 9">Cell inner membrane</location>
        <topology evidence="1 9">Multi-pass membrane protein</topology>
    </subcellularLocation>
</comment>
<gene>
    <name evidence="11" type="ORF">CAK95_26965</name>
</gene>
<keyword evidence="5 9" id="KW-0812">Transmembrane</keyword>
<evidence type="ECO:0000256" key="2">
    <source>
        <dbReference type="ARBA" id="ARBA00022448"/>
    </source>
</evidence>
<dbReference type="Pfam" id="PF04290">
    <property type="entry name" value="DctQ"/>
    <property type="match status" value="1"/>
</dbReference>
<feature type="transmembrane region" description="Helical" evidence="9">
    <location>
        <begin position="34"/>
        <end position="54"/>
    </location>
</feature>
<dbReference type="PANTHER" id="PTHR35011:SF5">
    <property type="entry name" value="SIALIC ACID TRAP TRANSPORTER SMALL PERMEASE PROTEIN SIAQ"/>
    <property type="match status" value="1"/>
</dbReference>
<feature type="domain" description="Tripartite ATP-independent periplasmic transporters DctQ component" evidence="10">
    <location>
        <begin position="13"/>
        <end position="140"/>
    </location>
</feature>
<name>A0A1W6ZY52_9HYPH</name>
<dbReference type="GO" id="GO:0005886">
    <property type="term" value="C:plasma membrane"/>
    <property type="evidence" value="ECO:0007669"/>
    <property type="project" value="UniProtKB-SubCell"/>
</dbReference>
<dbReference type="PANTHER" id="PTHR35011">
    <property type="entry name" value="2,3-DIKETO-L-GULONATE TRAP TRANSPORTER SMALL PERMEASE PROTEIN YIAM"/>
    <property type="match status" value="1"/>
</dbReference>
<evidence type="ECO:0000256" key="5">
    <source>
        <dbReference type="ARBA" id="ARBA00022692"/>
    </source>
</evidence>
<feature type="transmembrane region" description="Helical" evidence="9">
    <location>
        <begin position="117"/>
        <end position="137"/>
    </location>
</feature>